<evidence type="ECO:0000256" key="12">
    <source>
        <dbReference type="PIRSR" id="PIRSR604808-3"/>
    </source>
</evidence>
<organism evidence="15 16">
    <name type="scientific">Sus scrofa</name>
    <name type="common">Pig</name>
    <dbReference type="NCBI Taxonomy" id="9823"/>
    <lineage>
        <taxon>Eukaryota</taxon>
        <taxon>Metazoa</taxon>
        <taxon>Chordata</taxon>
        <taxon>Craniata</taxon>
        <taxon>Vertebrata</taxon>
        <taxon>Euteleostomi</taxon>
        <taxon>Mammalia</taxon>
        <taxon>Eutheria</taxon>
        <taxon>Laurasiatheria</taxon>
        <taxon>Artiodactyla</taxon>
        <taxon>Suina</taxon>
        <taxon>Suidae</taxon>
        <taxon>Sus</taxon>
    </lineage>
</organism>
<keyword evidence="9" id="KW-0234">DNA repair</keyword>
<keyword evidence="4 11" id="KW-0479">Metal-binding</keyword>
<evidence type="ECO:0000256" key="6">
    <source>
        <dbReference type="ARBA" id="ARBA00022801"/>
    </source>
</evidence>
<dbReference type="AlphaFoldDB" id="A0A8W4FHZ5"/>
<dbReference type="GO" id="GO:0006310">
    <property type="term" value="P:DNA recombination"/>
    <property type="evidence" value="ECO:0007669"/>
    <property type="project" value="UniProtKB-KW"/>
</dbReference>
<dbReference type="InterPro" id="IPR005135">
    <property type="entry name" value="Endo/exonuclease/phosphatase"/>
</dbReference>
<dbReference type="GO" id="GO:0008081">
    <property type="term" value="F:phosphoric diester hydrolase activity"/>
    <property type="evidence" value="ECO:0000318"/>
    <property type="project" value="GO_Central"/>
</dbReference>
<dbReference type="PANTHER" id="PTHR22748">
    <property type="entry name" value="AP ENDONUCLEASE"/>
    <property type="match status" value="1"/>
</dbReference>
<dbReference type="GO" id="GO:0006284">
    <property type="term" value="P:base-excision repair"/>
    <property type="evidence" value="ECO:0000318"/>
    <property type="project" value="GO_Central"/>
</dbReference>
<dbReference type="PANTHER" id="PTHR22748:SF25">
    <property type="entry name" value="ENDONUCLEASE_EXONUCLEASE_PHOSPHATASE DOMAIN-CONTAINING PROTEIN"/>
    <property type="match status" value="1"/>
</dbReference>
<evidence type="ECO:0000256" key="2">
    <source>
        <dbReference type="ARBA" id="ARBA00007092"/>
    </source>
</evidence>
<feature type="domain" description="Endonuclease/exonuclease/phosphatase" evidence="14">
    <location>
        <begin position="10"/>
        <end position="230"/>
    </location>
</feature>
<keyword evidence="16" id="KW-1185">Reference proteome</keyword>
<accession>A0A8W4FHZ5</accession>
<dbReference type="GO" id="GO:0003906">
    <property type="term" value="F:DNA-(apurinic or apyrimidinic site) endonuclease activity"/>
    <property type="evidence" value="ECO:0000318"/>
    <property type="project" value="GO_Central"/>
</dbReference>
<keyword evidence="8" id="KW-0233">DNA recombination</keyword>
<feature type="binding site" evidence="11">
    <location>
        <position position="145"/>
    </location>
    <ligand>
        <name>Mg(2+)</name>
        <dbReference type="ChEBI" id="CHEBI:18420"/>
        <label>1</label>
    </ligand>
</feature>
<dbReference type="Gene3D" id="3.60.10.10">
    <property type="entry name" value="Endonuclease/exonuclease/phosphatase"/>
    <property type="match status" value="1"/>
</dbReference>
<dbReference type="GO" id="GO:0008311">
    <property type="term" value="F:double-stranded DNA 3'-5' DNA exonuclease activity"/>
    <property type="evidence" value="ECO:0000318"/>
    <property type="project" value="GO_Central"/>
</dbReference>
<keyword evidence="5" id="KW-0227">DNA damage</keyword>
<feature type="site" description="Important for catalytic activity" evidence="12">
    <location>
        <position position="205"/>
    </location>
</feature>
<keyword evidence="7 11" id="KW-0460">Magnesium</keyword>
<evidence type="ECO:0000313" key="15">
    <source>
        <dbReference type="Ensembl" id="ENSSSCP00000078843.1"/>
    </source>
</evidence>
<feature type="binding site" evidence="11">
    <location>
        <position position="147"/>
    </location>
    <ligand>
        <name>Mg(2+)</name>
        <dbReference type="ChEBI" id="CHEBI:18420"/>
        <label>1</label>
    </ligand>
</feature>
<dbReference type="CDD" id="cd09076">
    <property type="entry name" value="L1-EN"/>
    <property type="match status" value="1"/>
</dbReference>
<comment type="catalytic activity">
    <reaction evidence="1">
        <text>Exonucleolytic cleavage in the 3'- to 5'-direction to yield nucleoside 5'-phosphates.</text>
        <dbReference type="EC" id="3.1.11.2"/>
    </reaction>
</comment>
<evidence type="ECO:0000256" key="10">
    <source>
        <dbReference type="PIRSR" id="PIRSR604808-1"/>
    </source>
</evidence>
<dbReference type="GO" id="GO:0005634">
    <property type="term" value="C:nucleus"/>
    <property type="evidence" value="ECO:0000318"/>
    <property type="project" value="GO_Central"/>
</dbReference>
<feature type="active site" evidence="10">
    <location>
        <position position="115"/>
    </location>
</feature>
<evidence type="ECO:0000256" key="3">
    <source>
        <dbReference type="ARBA" id="ARBA00012115"/>
    </source>
</evidence>
<evidence type="ECO:0000256" key="1">
    <source>
        <dbReference type="ARBA" id="ARBA00000493"/>
    </source>
</evidence>
<keyword evidence="11" id="KW-0464">Manganese</keyword>
<comment type="similarity">
    <text evidence="2">Belongs to the DNA repair enzymes AP/ExoA family.</text>
</comment>
<feature type="active site" description="Proton donor/acceptor" evidence="10">
    <location>
        <position position="145"/>
    </location>
</feature>
<evidence type="ECO:0000256" key="5">
    <source>
        <dbReference type="ARBA" id="ARBA00022763"/>
    </source>
</evidence>
<dbReference type="GeneTree" id="ENSGT00950000183016"/>
<dbReference type="SUPFAM" id="SSF56219">
    <property type="entry name" value="DNase I-like"/>
    <property type="match status" value="1"/>
</dbReference>
<evidence type="ECO:0000256" key="7">
    <source>
        <dbReference type="ARBA" id="ARBA00022842"/>
    </source>
</evidence>
<feature type="binding site" evidence="11">
    <location>
        <position position="229"/>
    </location>
    <ligand>
        <name>Mg(2+)</name>
        <dbReference type="ChEBI" id="CHEBI:18420"/>
        <label>1</label>
    </ligand>
</feature>
<dbReference type="Pfam" id="PF03372">
    <property type="entry name" value="Exo_endo_phos"/>
    <property type="match status" value="1"/>
</dbReference>
<evidence type="ECO:0000259" key="14">
    <source>
        <dbReference type="Pfam" id="PF03372"/>
    </source>
</evidence>
<dbReference type="InterPro" id="IPR004808">
    <property type="entry name" value="AP_endonuc_1"/>
</dbReference>
<feature type="active site" description="Proton acceptor" evidence="10">
    <location>
        <position position="230"/>
    </location>
</feature>
<feature type="site" description="Interaction with DNA substrate" evidence="12">
    <location>
        <position position="230"/>
    </location>
</feature>
<dbReference type="InterPro" id="IPR036691">
    <property type="entry name" value="Endo/exonu/phosph_ase_sf"/>
</dbReference>
<name>A0A8W4FHZ5_PIG</name>
<evidence type="ECO:0000256" key="4">
    <source>
        <dbReference type="ARBA" id="ARBA00022723"/>
    </source>
</evidence>
<feature type="binding site" evidence="11">
    <location>
        <position position="42"/>
    </location>
    <ligand>
        <name>Mg(2+)</name>
        <dbReference type="ChEBI" id="CHEBI:18420"/>
        <label>1</label>
    </ligand>
</feature>
<comment type="cofactor">
    <cofactor evidence="11">
        <name>Mg(2+)</name>
        <dbReference type="ChEBI" id="CHEBI:18420"/>
    </cofactor>
    <cofactor evidence="11">
        <name>Mn(2+)</name>
        <dbReference type="ChEBI" id="CHEBI:29035"/>
    </cofactor>
    <text evidence="11">Probably binds two magnesium or manganese ions per subunit.</text>
</comment>
<evidence type="ECO:0000256" key="11">
    <source>
        <dbReference type="PIRSR" id="PIRSR604808-2"/>
    </source>
</evidence>
<reference evidence="15" key="2">
    <citation type="submission" date="2025-08" db="UniProtKB">
        <authorList>
            <consortium name="Ensembl"/>
        </authorList>
    </citation>
    <scope>IDENTIFICATION</scope>
</reference>
<dbReference type="EC" id="3.1.11.2" evidence="3"/>
<evidence type="ECO:0000256" key="13">
    <source>
        <dbReference type="SAM" id="MobiDB-lite"/>
    </source>
</evidence>
<feature type="binding site" evidence="11">
    <location>
        <position position="13"/>
    </location>
    <ligand>
        <name>Mg(2+)</name>
        <dbReference type="ChEBI" id="CHEBI:18420"/>
        <label>1</label>
    </ligand>
</feature>
<feature type="binding site" evidence="11">
    <location>
        <position position="230"/>
    </location>
    <ligand>
        <name>Mg(2+)</name>
        <dbReference type="ChEBI" id="CHEBI:18420"/>
        <label>1</label>
    </ligand>
</feature>
<sequence length="352" mass="40954">MAENTHLSIITLNVNGLNAPIKRHRVAEWIKRQKPSMCYLQETHLRTKDTYRLKVKGWGKIFHTNRHDRKAGVAMLISDKIDFKTKDIKKDKEGHYLMIKGSIQGEDDVTIINIYAPNIGAPRYIQQILTDIKGDIDENTIIVGDLNTPLTSMDRSSRQKTNKATEILKETIEKLDLIDIFRTQHPKKAEYTFFSNAHGTFSRIDHILGHKANLNKFRSIEIISSIFSDHKARKLEINHGKSKEKKPTPWRLNNMLLKNQWVNEEIKKEIKNYLETNDNEDTTSQNLWDAAKAVLRGKFIAIQAFLKKEERSQMDNLTLHPNELEKEGQKRPKVSRRKETIQIKEDINKIEI</sequence>
<dbReference type="GO" id="GO:0046872">
    <property type="term" value="F:metal ion binding"/>
    <property type="evidence" value="ECO:0007669"/>
    <property type="project" value="UniProtKB-KW"/>
</dbReference>
<evidence type="ECO:0000256" key="8">
    <source>
        <dbReference type="ARBA" id="ARBA00023172"/>
    </source>
</evidence>
<feature type="region of interest" description="Disordered" evidence="13">
    <location>
        <begin position="316"/>
        <end position="339"/>
    </location>
</feature>
<feature type="site" description="Transition state stabilizer" evidence="12">
    <location>
        <position position="147"/>
    </location>
</feature>
<reference evidence="15" key="3">
    <citation type="submission" date="2025-09" db="UniProtKB">
        <authorList>
            <consortium name="Ensembl"/>
        </authorList>
    </citation>
    <scope>IDENTIFICATION</scope>
</reference>
<protein>
    <recommendedName>
        <fullName evidence="3">exodeoxyribonuclease III</fullName>
        <ecNumber evidence="3">3.1.11.2</ecNumber>
    </recommendedName>
</protein>
<evidence type="ECO:0000256" key="9">
    <source>
        <dbReference type="ARBA" id="ARBA00023204"/>
    </source>
</evidence>
<evidence type="ECO:0000313" key="16">
    <source>
        <dbReference type="Proteomes" id="UP000008227"/>
    </source>
</evidence>
<dbReference type="Proteomes" id="UP000008227">
    <property type="component" value="Chromosome X"/>
</dbReference>
<reference evidence="15" key="1">
    <citation type="journal article" date="2020" name="Gigascience">
        <title>An improved pig reference genome sequence to enable pig genetics and genomics research.</title>
        <authorList>
            <person name="Warr A."/>
            <person name="Affara N."/>
            <person name="Aken B."/>
            <person name="Beiki H."/>
            <person name="Bickhart D.M."/>
            <person name="Billis K."/>
            <person name="Chow W."/>
            <person name="Eory L."/>
            <person name="Finlayson H.A."/>
            <person name="Flicek P."/>
            <person name="Giron C.G."/>
            <person name="Griffin D.K."/>
            <person name="Hall R."/>
            <person name="Hannum G."/>
            <person name="Hourlier T."/>
            <person name="Howe K."/>
            <person name="Hume D.A."/>
            <person name="Izuogu O."/>
            <person name="Kim K."/>
            <person name="Koren S."/>
            <person name="Liu H."/>
            <person name="Manchanda N."/>
            <person name="Martin F.J."/>
            <person name="Nonneman D.J."/>
            <person name="O'Connor R.E."/>
            <person name="Phillippy A.M."/>
            <person name="Rohrer G.A."/>
            <person name="Rosen B.D."/>
            <person name="Rund L.A."/>
            <person name="Sargent C.A."/>
            <person name="Schook L.B."/>
            <person name="Schroeder S.G."/>
            <person name="Schwartz A.S."/>
            <person name="Skinner B.M."/>
            <person name="Talbot R."/>
            <person name="Tseng E."/>
            <person name="Tuggle C.K."/>
            <person name="Watson M."/>
            <person name="Smith T.P.L."/>
            <person name="Archibald A.L."/>
        </authorList>
    </citation>
    <scope>NUCLEOTIDE SEQUENCE [LARGE SCALE GENOMIC DNA]</scope>
    <source>
        <strain evidence="15">Duroc</strain>
    </source>
</reference>
<proteinExistence type="inferred from homology"/>
<keyword evidence="6" id="KW-0378">Hydrolase</keyword>
<dbReference type="Ensembl" id="ENSSSCT00000095362.1">
    <property type="protein sequence ID" value="ENSSSCP00000078843.1"/>
    <property type="gene ID" value="ENSSSCG00000052425.1"/>
</dbReference>